<gene>
    <name evidence="4" type="ORF">H8710_08730</name>
</gene>
<reference evidence="4" key="1">
    <citation type="submission" date="2020-08" db="EMBL/GenBank/DDBJ databases">
        <title>Genome public.</title>
        <authorList>
            <person name="Liu C."/>
            <person name="Sun Q."/>
        </authorList>
    </citation>
    <scope>NUCLEOTIDE SEQUENCE</scope>
    <source>
        <strain evidence="4">NSJ-33</strain>
    </source>
</reference>
<proteinExistence type="predicted"/>
<keyword evidence="5" id="KW-1185">Reference proteome</keyword>
<evidence type="ECO:0000313" key="5">
    <source>
        <dbReference type="Proteomes" id="UP000610760"/>
    </source>
</evidence>
<keyword evidence="2" id="KW-0378">Hydrolase</keyword>
<comment type="caution">
    <text evidence="4">The sequence shown here is derived from an EMBL/GenBank/DDBJ whole genome shotgun (WGS) entry which is preliminary data.</text>
</comment>
<dbReference type="InterPro" id="IPR036286">
    <property type="entry name" value="LexA/Signal_pep-like_sf"/>
</dbReference>
<dbReference type="GO" id="GO:0006508">
    <property type="term" value="P:proteolysis"/>
    <property type="evidence" value="ECO:0007669"/>
    <property type="project" value="UniProtKB-KW"/>
</dbReference>
<dbReference type="Proteomes" id="UP000610760">
    <property type="component" value="Unassembled WGS sequence"/>
</dbReference>
<organism evidence="4 5">
    <name type="scientific">Fumia xinanensis</name>
    <dbReference type="NCBI Taxonomy" id="2763659"/>
    <lineage>
        <taxon>Bacteria</taxon>
        <taxon>Bacillati</taxon>
        <taxon>Bacillota</taxon>
        <taxon>Clostridia</taxon>
        <taxon>Eubacteriales</taxon>
        <taxon>Oscillospiraceae</taxon>
        <taxon>Fumia</taxon>
    </lineage>
</organism>
<dbReference type="Gene3D" id="2.10.109.10">
    <property type="entry name" value="Umud Fragment, subunit A"/>
    <property type="match status" value="1"/>
</dbReference>
<dbReference type="EMBL" id="JACRSV010000002">
    <property type="protein sequence ID" value="MBC8560151.1"/>
    <property type="molecule type" value="Genomic_DNA"/>
</dbReference>
<dbReference type="NCBIfam" id="TIGR04353">
    <property type="entry name" value="PqqD_rel_X"/>
    <property type="match status" value="1"/>
</dbReference>
<evidence type="ECO:0000256" key="1">
    <source>
        <dbReference type="ARBA" id="ARBA00022670"/>
    </source>
</evidence>
<dbReference type="CDD" id="cd06462">
    <property type="entry name" value="Peptidase_S24_S26"/>
    <property type="match status" value="1"/>
</dbReference>
<dbReference type="GO" id="GO:0004252">
    <property type="term" value="F:serine-type endopeptidase activity"/>
    <property type="evidence" value="ECO:0007669"/>
    <property type="project" value="InterPro"/>
</dbReference>
<dbReference type="Pfam" id="PF00717">
    <property type="entry name" value="Peptidase_S24"/>
    <property type="match status" value="1"/>
</dbReference>
<name>A0A926E2L8_9FIRM</name>
<dbReference type="InterPro" id="IPR027599">
    <property type="entry name" value="PqqD-rel_X"/>
</dbReference>
<keyword evidence="1" id="KW-0645">Protease</keyword>
<dbReference type="RefSeq" id="WP_249295145.1">
    <property type="nucleotide sequence ID" value="NZ_JACRSV010000002.1"/>
</dbReference>
<dbReference type="SUPFAM" id="SSF51306">
    <property type="entry name" value="LexA/Signal peptidase"/>
    <property type="match status" value="1"/>
</dbReference>
<protein>
    <submittedName>
        <fullName evidence="4">HPr-rel-A system PqqD family peptide chaperone</fullName>
    </submittedName>
</protein>
<dbReference type="InterPro" id="IPR041881">
    <property type="entry name" value="PqqD_sf"/>
</dbReference>
<dbReference type="GO" id="GO:0016020">
    <property type="term" value="C:membrane"/>
    <property type="evidence" value="ECO:0007669"/>
    <property type="project" value="InterPro"/>
</dbReference>
<dbReference type="Gene3D" id="1.10.10.1150">
    <property type="entry name" value="Coenzyme PQQ synthesis protein D (PqqD)"/>
    <property type="match status" value="1"/>
</dbReference>
<dbReference type="InterPro" id="IPR015927">
    <property type="entry name" value="Peptidase_S24_S26A/B/C"/>
</dbReference>
<dbReference type="InterPro" id="IPR008792">
    <property type="entry name" value="PQQD"/>
</dbReference>
<dbReference type="InterPro" id="IPR019756">
    <property type="entry name" value="Pept_S26A_signal_pept_1_Ser-AS"/>
</dbReference>
<evidence type="ECO:0000313" key="4">
    <source>
        <dbReference type="EMBL" id="MBC8560151.1"/>
    </source>
</evidence>
<evidence type="ECO:0000259" key="3">
    <source>
        <dbReference type="Pfam" id="PF00717"/>
    </source>
</evidence>
<evidence type="ECO:0000256" key="2">
    <source>
        <dbReference type="ARBA" id="ARBA00022801"/>
    </source>
</evidence>
<sequence>MDDKLLQKLLAVQVSAGKPVEISVVGVSMNPTLYEGDSITVQRQAEYEIGDILVFTYKHDELLVHRLLEKRDGLYFCKGDNAFRLEDVPYERIIGKVTAVNGRSLPPCAPRLITLSMLVNRAFFRCRYDAEKTKQSSIYQLYQKVILRKEENIMVYQKNKSMEYIQSDETSLAVFDPESGDTHFFDEIGIDILGMLEEPCDLETLLQKLCAVYETSPDEIREDVEEFLQDTVSKKVVEVL</sequence>
<dbReference type="AlphaFoldDB" id="A0A926E2L8"/>
<feature type="domain" description="Peptidase S24/S26A/S26B/S26C" evidence="3">
    <location>
        <begin position="22"/>
        <end position="97"/>
    </location>
</feature>
<dbReference type="PROSITE" id="PS00501">
    <property type="entry name" value="SPASE_I_1"/>
    <property type="match status" value="1"/>
</dbReference>
<accession>A0A926E2L8</accession>
<dbReference type="Pfam" id="PF05402">
    <property type="entry name" value="PqqD"/>
    <property type="match status" value="1"/>
</dbReference>